<proteinExistence type="predicted"/>
<protein>
    <recommendedName>
        <fullName evidence="5">Pericentriolar material 1 protein</fullName>
    </recommendedName>
</protein>
<feature type="compositionally biased region" description="Polar residues" evidence="2">
    <location>
        <begin position="25"/>
        <end position="43"/>
    </location>
</feature>
<reference evidence="3" key="1">
    <citation type="journal article" date="2023" name="Mol. Biol. Evol.">
        <title>Third-Generation Sequencing Reveals the Adaptive Role of the Epigenome in Three Deep-Sea Polychaetes.</title>
        <authorList>
            <person name="Perez M."/>
            <person name="Aroh O."/>
            <person name="Sun Y."/>
            <person name="Lan Y."/>
            <person name="Juniper S.K."/>
            <person name="Young C.R."/>
            <person name="Angers B."/>
            <person name="Qian P.Y."/>
        </authorList>
    </citation>
    <scope>NUCLEOTIDE SEQUENCE</scope>
    <source>
        <strain evidence="3">P08H-3</strain>
    </source>
</reference>
<feature type="compositionally biased region" description="Basic and acidic residues" evidence="2">
    <location>
        <begin position="340"/>
        <end position="355"/>
    </location>
</feature>
<feature type="coiled-coil region" evidence="1">
    <location>
        <begin position="451"/>
        <end position="488"/>
    </location>
</feature>
<gene>
    <name evidence="3" type="ORF">LSH36_246g02060</name>
</gene>
<evidence type="ECO:0008006" key="5">
    <source>
        <dbReference type="Google" id="ProtNLM"/>
    </source>
</evidence>
<feature type="region of interest" description="Disordered" evidence="2">
    <location>
        <begin position="635"/>
        <end position="659"/>
    </location>
</feature>
<dbReference type="EMBL" id="JAODUP010000246">
    <property type="protein sequence ID" value="KAK2155202.1"/>
    <property type="molecule type" value="Genomic_DNA"/>
</dbReference>
<keyword evidence="1" id="KW-0175">Coiled coil</keyword>
<feature type="compositionally biased region" description="Polar residues" evidence="2">
    <location>
        <begin position="161"/>
        <end position="171"/>
    </location>
</feature>
<feature type="compositionally biased region" description="Basic and acidic residues" evidence="2">
    <location>
        <begin position="77"/>
        <end position="87"/>
    </location>
</feature>
<organism evidence="3 4">
    <name type="scientific">Paralvinella palmiformis</name>
    <dbReference type="NCBI Taxonomy" id="53620"/>
    <lineage>
        <taxon>Eukaryota</taxon>
        <taxon>Metazoa</taxon>
        <taxon>Spiralia</taxon>
        <taxon>Lophotrochozoa</taxon>
        <taxon>Annelida</taxon>
        <taxon>Polychaeta</taxon>
        <taxon>Sedentaria</taxon>
        <taxon>Canalipalpata</taxon>
        <taxon>Terebellida</taxon>
        <taxon>Terebelliformia</taxon>
        <taxon>Alvinellidae</taxon>
        <taxon>Paralvinella</taxon>
    </lineage>
</organism>
<name>A0AAD9JLI0_9ANNE</name>
<dbReference type="GO" id="GO:0034454">
    <property type="term" value="P:microtubule anchoring at centrosome"/>
    <property type="evidence" value="ECO:0007669"/>
    <property type="project" value="InterPro"/>
</dbReference>
<accession>A0AAD9JLI0</accession>
<feature type="region of interest" description="Disordered" evidence="2">
    <location>
        <begin position="494"/>
        <end position="516"/>
    </location>
</feature>
<feature type="region of interest" description="Disordered" evidence="2">
    <location>
        <begin position="337"/>
        <end position="382"/>
    </location>
</feature>
<feature type="region of interest" description="Disordered" evidence="2">
    <location>
        <begin position="132"/>
        <end position="197"/>
    </location>
</feature>
<feature type="coiled-coil region" evidence="1">
    <location>
        <begin position="662"/>
        <end position="689"/>
    </location>
</feature>
<feature type="region of interest" description="Disordered" evidence="2">
    <location>
        <begin position="268"/>
        <end position="293"/>
    </location>
</feature>
<dbReference type="GO" id="GO:0071539">
    <property type="term" value="P:protein localization to centrosome"/>
    <property type="evidence" value="ECO:0007669"/>
    <property type="project" value="InterPro"/>
</dbReference>
<dbReference type="AlphaFoldDB" id="A0AAD9JLI0"/>
<evidence type="ECO:0000256" key="1">
    <source>
        <dbReference type="SAM" id="Coils"/>
    </source>
</evidence>
<dbReference type="GO" id="GO:0036064">
    <property type="term" value="C:ciliary basal body"/>
    <property type="evidence" value="ECO:0007669"/>
    <property type="project" value="TreeGrafter"/>
</dbReference>
<dbReference type="PANTHER" id="PTHR14164">
    <property type="entry name" value="PERICENTRIOLAR MATERIAL 1-RELATED"/>
    <property type="match status" value="1"/>
</dbReference>
<evidence type="ECO:0000313" key="3">
    <source>
        <dbReference type="EMBL" id="KAK2155202.1"/>
    </source>
</evidence>
<comment type="caution">
    <text evidence="3">The sequence shown here is derived from an EMBL/GenBank/DDBJ whole genome shotgun (WGS) entry which is preliminary data.</text>
</comment>
<evidence type="ECO:0000313" key="4">
    <source>
        <dbReference type="Proteomes" id="UP001208570"/>
    </source>
</evidence>
<feature type="region of interest" description="Disordered" evidence="2">
    <location>
        <begin position="75"/>
        <end position="108"/>
    </location>
</feature>
<feature type="compositionally biased region" description="Polar residues" evidence="2">
    <location>
        <begin position="373"/>
        <end position="382"/>
    </location>
</feature>
<dbReference type="Proteomes" id="UP001208570">
    <property type="component" value="Unassembled WGS sequence"/>
</dbReference>
<dbReference type="PANTHER" id="PTHR14164:SF12">
    <property type="entry name" value="PERICENTRIOLAR MATERIAL 1 PROTEIN"/>
    <property type="match status" value="1"/>
</dbReference>
<dbReference type="InterPro" id="IPR024138">
    <property type="entry name" value="Pericentriolar_Pcm1"/>
</dbReference>
<keyword evidence="4" id="KW-1185">Reference proteome</keyword>
<dbReference type="GO" id="GO:0034451">
    <property type="term" value="C:centriolar satellite"/>
    <property type="evidence" value="ECO:0007669"/>
    <property type="project" value="TreeGrafter"/>
</dbReference>
<sequence>MSGSSSRLTMSEPRPRPAMHRNRGLSDSESAMSRTRGSHTTRCNGGGDRPNNWQEISDWPLAGNQLDNYQLANNAEQDNRQKRERPELNVGWSAVRDESPKPATRTPVTFPRISVMKVQRGNVANIRQRLMLNDDDDDNSSDGEKSNDCNVQLEVEKRPRNNSGSVASSLTVGGAVGGGSSRNTNLNNEREGPDSNQIIGRLMQIRDYIKQTTAMMQQMKEPPNLCSEDSYFKLNSLLESLRKQEKGYLNLLQKVLEAKEEDMLIRQNSSDSRQVLGSDVSTEIEAQSDVSTDTQADLGAVNDELQSLRQQHELLKEMLSQQEQLRALHSRQAALTALKKQAEESRNEQRSRNMDVLDSDIQRQPGIDENRLNLENTSLESEDITMTTATNDQESSDDRASAVGQGSVMMQKFPRLENLCPTEEQQTESLNIIGQQNVESEASQPANSFERRQLQNKLFSLQQKKQEMDQLLEELQTLRDEQLLAQAVNNAVNPKMCQPDMTGRTDPGMDVGTDEDPRNIEQVMEVRRKLKKLEEVKGRLDQLKQLVQYYKTSTEFIHGPQQEEGDGPGAYTRAAYTSEAARDLIDVSSEPPIGEYERTNFITNLRQMNVSSSRKLPKPGGMSTVDLECAVQSSQASGGSMHNGAMSDESSDFGGWGNDPDVKDKVRRLKAAKEKLHHLQALVSVAQNSPEGLQFLPKDLAELAASFGNPELDDESVGFMLVEASRKKDGGNGAASA</sequence>
<dbReference type="GO" id="GO:1905515">
    <property type="term" value="P:non-motile cilium assembly"/>
    <property type="evidence" value="ECO:0007669"/>
    <property type="project" value="TreeGrafter"/>
</dbReference>
<feature type="region of interest" description="Disordered" evidence="2">
    <location>
        <begin position="1"/>
        <end position="57"/>
    </location>
</feature>
<evidence type="ECO:0000256" key="2">
    <source>
        <dbReference type="SAM" id="MobiDB-lite"/>
    </source>
</evidence>